<reference evidence="1" key="1">
    <citation type="journal article" date="2015" name="Nature">
        <title>Complex archaea that bridge the gap between prokaryotes and eukaryotes.</title>
        <authorList>
            <person name="Spang A."/>
            <person name="Saw J.H."/>
            <person name="Jorgensen S.L."/>
            <person name="Zaremba-Niedzwiedzka K."/>
            <person name="Martijn J."/>
            <person name="Lind A.E."/>
            <person name="van Eijk R."/>
            <person name="Schleper C."/>
            <person name="Guy L."/>
            <person name="Ettema T.J."/>
        </authorList>
    </citation>
    <scope>NUCLEOTIDE SEQUENCE</scope>
</reference>
<dbReference type="Pfam" id="PF18306">
    <property type="entry name" value="LDcluster4"/>
    <property type="match status" value="1"/>
</dbReference>
<proteinExistence type="predicted"/>
<dbReference type="EMBL" id="LAZR01027733">
    <property type="protein sequence ID" value="KKL64812.1"/>
    <property type="molecule type" value="Genomic_DNA"/>
</dbReference>
<evidence type="ECO:0008006" key="2">
    <source>
        <dbReference type="Google" id="ProtNLM"/>
    </source>
</evidence>
<comment type="caution">
    <text evidence="1">The sequence shown here is derived from an EMBL/GenBank/DDBJ whole genome shotgun (WGS) entry which is preliminary data.</text>
</comment>
<dbReference type="PANTHER" id="PTHR43393:SF3">
    <property type="entry name" value="LYSINE DECARBOXYLASE-LIKE PROTEIN"/>
    <property type="match status" value="1"/>
</dbReference>
<gene>
    <name evidence="1" type="ORF">LCGC14_2161230</name>
</gene>
<evidence type="ECO:0000313" key="1">
    <source>
        <dbReference type="EMBL" id="KKL64812.1"/>
    </source>
</evidence>
<dbReference type="Gene3D" id="3.40.50.450">
    <property type="match status" value="1"/>
</dbReference>
<sequence>MDSGRVISVFCSSDARATSAAYARALRVGQVLGESGFAVATGGYGGAMEAVSRGAAEAGAEVIGVTCRIWSGAANAHVSRVIETGDYYERLRTLVEIATAGYVALGGGTGTLVELALVWELAAKGLFPDRPIVCLGDFWRPLPELISAARPAAADSLRFIDSPEALPGCFDRGTDRAGGSSGRS</sequence>
<dbReference type="InterPro" id="IPR052341">
    <property type="entry name" value="LOG_family_nucleotidases"/>
</dbReference>
<dbReference type="InterPro" id="IPR041164">
    <property type="entry name" value="LDcluster4"/>
</dbReference>
<dbReference type="SUPFAM" id="SSF102405">
    <property type="entry name" value="MCP/YpsA-like"/>
    <property type="match status" value="1"/>
</dbReference>
<dbReference type="GO" id="GO:0005829">
    <property type="term" value="C:cytosol"/>
    <property type="evidence" value="ECO:0007669"/>
    <property type="project" value="TreeGrafter"/>
</dbReference>
<dbReference type="PANTHER" id="PTHR43393">
    <property type="entry name" value="CYTOKININ RIBOSIDE 5'-MONOPHOSPHATE PHOSPHORIBOHYDROLASE"/>
    <property type="match status" value="1"/>
</dbReference>
<accession>A0A0F9GNW1</accession>
<dbReference type="AlphaFoldDB" id="A0A0F9GNW1"/>
<name>A0A0F9GNW1_9ZZZZ</name>
<organism evidence="1">
    <name type="scientific">marine sediment metagenome</name>
    <dbReference type="NCBI Taxonomy" id="412755"/>
    <lineage>
        <taxon>unclassified sequences</taxon>
        <taxon>metagenomes</taxon>
        <taxon>ecological metagenomes</taxon>
    </lineage>
</organism>
<protein>
    <recommendedName>
        <fullName evidence="2">DNA-binding protein</fullName>
    </recommendedName>
</protein>